<reference evidence="2 3" key="3">
    <citation type="journal article" date="2016" name="Stand. Genomic Sci.">
        <title>Complete genome sequence of 'Halanaeroarchaeum sulfurireducens' M27-SA2, a sulfur-reducing and acetate-oxidizing haloarchaeon from the deep-sea hypersaline anoxic lake Medee.</title>
        <authorList>
            <person name="Messina E."/>
            <person name="Sorokin D.Y."/>
            <person name="Kublanov I.V."/>
            <person name="Toshchakov S."/>
            <person name="Lopatina A."/>
            <person name="Arcadi E."/>
            <person name="Smedile F."/>
            <person name="La Spada G."/>
            <person name="La Cono V."/>
            <person name="Yakimov M.M."/>
        </authorList>
    </citation>
    <scope>NUCLEOTIDE SEQUENCE [LARGE SCALE GENOMIC DNA]</scope>
    <source>
        <strain evidence="2 3">M27-SA2</strain>
    </source>
</reference>
<evidence type="ECO:0000313" key="4">
    <source>
        <dbReference type="Proteomes" id="UP000069906"/>
    </source>
</evidence>
<dbReference type="AlphaFoldDB" id="A0A0F7PCG8"/>
<evidence type="ECO:0000313" key="1">
    <source>
        <dbReference type="EMBL" id="AKH97058.1"/>
    </source>
</evidence>
<dbReference type="InterPro" id="IPR055523">
    <property type="entry name" value="DUF7097"/>
</dbReference>
<dbReference type="RefSeq" id="WP_050047864.1">
    <property type="nucleotide sequence ID" value="NZ_CP008874.1"/>
</dbReference>
<dbReference type="Pfam" id="PF23382">
    <property type="entry name" value="DUF7097"/>
    <property type="match status" value="1"/>
</dbReference>
<sequence length="172" mass="19377">MKTTPSGTSVGVDDPYDHAEVCDHATGDGRCRFAYDSPGQDPEFSSARRAAEFRCPVADDEWTWADCPHYRYRASDRECARCGLSERRDAHDGGRPLLEEHHLAYDDDRDLGHEITVYLCRWCHAKVHGSWARIADDANPGPEALAALEERRSTELDELSFESAADRYASEE</sequence>
<evidence type="ECO:0000313" key="2">
    <source>
        <dbReference type="EMBL" id="ALG81459.1"/>
    </source>
</evidence>
<evidence type="ECO:0000313" key="3">
    <source>
        <dbReference type="Proteomes" id="UP000060390"/>
    </source>
</evidence>
<dbReference type="GeneID" id="26009925"/>
<dbReference type="STRING" id="1604004.HLASA_0558"/>
<reference evidence="1 4" key="1">
    <citation type="journal article" date="2015" name="ISME J.">
        <title>Elemental sulfur and acetate can support life of a novel strictly anaerobic haloarchaeon.</title>
        <authorList>
            <person name="Sorokin D.Y."/>
            <person name="Kublanov I.V."/>
            <person name="Gavrilov S.N."/>
            <person name="Rojo D."/>
            <person name="Roman P."/>
            <person name="Golyshin P.N."/>
            <person name="Slepak V.Z."/>
            <person name="Smedile F."/>
            <person name="Ferrer M."/>
            <person name="Messina E."/>
            <person name="La Cono V."/>
            <person name="Yakimov M.M."/>
        </authorList>
    </citation>
    <scope>NUCLEOTIDE SEQUENCE [LARGE SCALE GENOMIC DNA]</scope>
    <source>
        <strain evidence="1 4">HSR2</strain>
    </source>
</reference>
<protein>
    <submittedName>
        <fullName evidence="1">Uncharacterized protein</fullName>
    </submittedName>
</protein>
<accession>A0A0F7PCG8</accession>
<dbReference type="OrthoDB" id="284647at2157"/>
<organism evidence="1 4">
    <name type="scientific">Halanaeroarchaeum sulfurireducens</name>
    <dbReference type="NCBI Taxonomy" id="1604004"/>
    <lineage>
        <taxon>Archaea</taxon>
        <taxon>Methanobacteriati</taxon>
        <taxon>Methanobacteriota</taxon>
        <taxon>Stenosarchaea group</taxon>
        <taxon>Halobacteria</taxon>
        <taxon>Halobacteriales</taxon>
        <taxon>Halobacteriaceae</taxon>
        <taxon>Halanaeroarchaeum</taxon>
    </lineage>
</organism>
<dbReference type="Proteomes" id="UP000069906">
    <property type="component" value="Chromosome"/>
</dbReference>
<dbReference type="Proteomes" id="UP000060390">
    <property type="component" value="Chromosome"/>
</dbReference>
<dbReference type="PATRIC" id="fig|1604004.4.peg.590"/>
<dbReference type="EMBL" id="CP011564">
    <property type="protein sequence ID" value="ALG81459.1"/>
    <property type="molecule type" value="Genomic_DNA"/>
</dbReference>
<gene>
    <name evidence="2" type="ORF">HLASA_0558</name>
    <name evidence="1" type="ORF">HLASF_0561</name>
</gene>
<proteinExistence type="predicted"/>
<dbReference type="KEGG" id="hsu:HLASF_0561"/>
<name>A0A0F7PCG8_9EURY</name>
<reference evidence="3" key="2">
    <citation type="submission" date="2015-05" db="EMBL/GenBank/DDBJ databases">
        <title>Complete genome sequence of Halanaeroarchaeum sulfurireducens type strain M27-SA2, a sulfate-reducer haloarchaeon from marine anoxic lake Medee.</title>
        <authorList>
            <person name="Messina E."/>
            <person name="Kublanov I.V."/>
            <person name="Toshchakov S."/>
            <person name="Arcadi E."/>
            <person name="La Spada G."/>
            <person name="La Cono V."/>
            <person name="Yakimov M.M."/>
        </authorList>
    </citation>
    <scope>NUCLEOTIDE SEQUENCE [LARGE SCALE GENOMIC DNA]</scope>
    <source>
        <strain evidence="3">M27-SA2</strain>
    </source>
</reference>
<keyword evidence="4" id="KW-1185">Reference proteome</keyword>
<dbReference type="EMBL" id="CP008874">
    <property type="protein sequence ID" value="AKH97058.1"/>
    <property type="molecule type" value="Genomic_DNA"/>
</dbReference>
<dbReference type="HOGENOM" id="CLU_120318_0_0_2"/>
<dbReference type="KEGG" id="hsf:HLASA_0558"/>